<feature type="domain" description="DUF4100" evidence="2">
    <location>
        <begin position="351"/>
        <end position="608"/>
    </location>
</feature>
<evidence type="ECO:0000313" key="4">
    <source>
        <dbReference type="Proteomes" id="UP001142393"/>
    </source>
</evidence>
<feature type="region of interest" description="Disordered" evidence="1">
    <location>
        <begin position="428"/>
        <end position="454"/>
    </location>
</feature>
<accession>A0A9W8P7Z5</accession>
<dbReference type="AlphaFoldDB" id="A0A9W8P7Z5"/>
<comment type="caution">
    <text evidence="3">The sequence shown here is derived from an EMBL/GenBank/DDBJ whole genome shotgun (WGS) entry which is preliminary data.</text>
</comment>
<dbReference type="SUPFAM" id="SSF50630">
    <property type="entry name" value="Acid proteases"/>
    <property type="match status" value="1"/>
</dbReference>
<dbReference type="CDD" id="cd00303">
    <property type="entry name" value="retropepsin_like"/>
    <property type="match status" value="1"/>
</dbReference>
<dbReference type="InterPro" id="IPR025165">
    <property type="entry name" value="DUF4100"/>
</dbReference>
<gene>
    <name evidence="3" type="ORF">DFH05DRAFT_1520273</name>
</gene>
<proteinExistence type="predicted"/>
<feature type="region of interest" description="Disordered" evidence="1">
    <location>
        <begin position="799"/>
        <end position="839"/>
    </location>
</feature>
<evidence type="ECO:0000256" key="1">
    <source>
        <dbReference type="SAM" id="MobiDB-lite"/>
    </source>
</evidence>
<organism evidence="3 4">
    <name type="scientific">Lentinula detonsa</name>
    <dbReference type="NCBI Taxonomy" id="2804962"/>
    <lineage>
        <taxon>Eukaryota</taxon>
        <taxon>Fungi</taxon>
        <taxon>Dikarya</taxon>
        <taxon>Basidiomycota</taxon>
        <taxon>Agaricomycotina</taxon>
        <taxon>Agaricomycetes</taxon>
        <taxon>Agaricomycetidae</taxon>
        <taxon>Agaricales</taxon>
        <taxon>Marasmiineae</taxon>
        <taxon>Omphalotaceae</taxon>
        <taxon>Lentinula</taxon>
    </lineage>
</organism>
<protein>
    <recommendedName>
        <fullName evidence="2">DUF4100 domain-containing protein</fullName>
    </recommendedName>
</protein>
<dbReference type="EMBL" id="JANVFU010000002">
    <property type="protein sequence ID" value="KAJ3748665.1"/>
    <property type="molecule type" value="Genomic_DNA"/>
</dbReference>
<dbReference type="Proteomes" id="UP001142393">
    <property type="component" value="Unassembled WGS sequence"/>
</dbReference>
<feature type="compositionally biased region" description="Basic and acidic residues" evidence="1">
    <location>
        <begin position="432"/>
        <end position="454"/>
    </location>
</feature>
<feature type="compositionally biased region" description="Polar residues" evidence="1">
    <location>
        <begin position="811"/>
        <end position="828"/>
    </location>
</feature>
<name>A0A9W8P7Z5_9AGAR</name>
<dbReference type="Pfam" id="PF13352">
    <property type="entry name" value="DUF4100"/>
    <property type="match status" value="1"/>
</dbReference>
<feature type="compositionally biased region" description="Basic and acidic residues" evidence="1">
    <location>
        <begin position="533"/>
        <end position="545"/>
    </location>
</feature>
<keyword evidence="4" id="KW-1185">Reference proteome</keyword>
<dbReference type="InterPro" id="IPR021109">
    <property type="entry name" value="Peptidase_aspartic_dom_sf"/>
</dbReference>
<evidence type="ECO:0000259" key="2">
    <source>
        <dbReference type="Pfam" id="PF13352"/>
    </source>
</evidence>
<evidence type="ECO:0000313" key="3">
    <source>
        <dbReference type="EMBL" id="KAJ3748665.1"/>
    </source>
</evidence>
<sequence length="839" mass="93833">MSIYPPTTLYNLRPPMPIPRTPSAPHFNGWYINDFLEQIVLHATQAGETDKSQMVKYIITYSSDQVKDTIRFMDQFDPNNPNVSWEAAKEALMNLYGSRDKPTEYSEDELREFCRDRSAKSTLSTIADIEKYYRDFIASATSLKKKGIITEKKFDYYFILGIPHTMKDWFLSAAPENKRTRDDPPTVAESLKILHTRFDKKSLIYEEWNRDESEKVKPVFNELGNRVIASSSSQYVNVLDEAVGQGPLSRIIPPIVPPAIPSAANANIDELTKRLEALTLAMEAMKNQAAGGNGNVLGFPQQVGAPTVKRCFICGKFSGQEGTHPLGLRNCPETNRLLADRLITFNTQTSKYTLPDGGDLPRVPPGWTGGVSSYLRHLRSTNQGTMTNREDPPHMARSTSSVELMYDNAEVLGGNGFALDSLPYESYPTTRSGRDTTQRHDPRTQVNRPDRVQQARAPRENIMIPQVQPVPTNSVRDQRIPQQVRFAPEPVTIPIVQQQPASVPPKIDIQPPMNPINRNDGWKASRPGNPRGGVKDKDVEMKDGNAPKNNQPQYHFTSKVQDHADADSLLSRIGQMSVEVPLFQLLGLSPQLSKLMAENTRTKREYGVKEGTTKSAEYLDSNEDAIAAINAAFGPESSERHVYVEPNDSINEFVFRCSNAAAQIPTNRFFAMTVGDIRLSINGVEFTAMIDTGSELNVAGEHLPEAAGVPMDFDGMRWSLKGIHGDFERLRGCAVDTPMRIGGRTFVHHIFISRNSIGKHDIILGQPFLQEFSARIEYEKGRHCKLLLWENGDRSQGPSLAISITDPNHPRNATSIRMSKNQKPSASIQEVYDGEDFQE</sequence>
<dbReference type="Gene3D" id="2.40.70.10">
    <property type="entry name" value="Acid Proteases"/>
    <property type="match status" value="1"/>
</dbReference>
<reference evidence="3 4" key="1">
    <citation type="journal article" date="2023" name="Proc. Natl. Acad. Sci. U.S.A.">
        <title>A global phylogenomic analysis of the shiitake genus Lentinula.</title>
        <authorList>
            <person name="Sierra-Patev S."/>
            <person name="Min B."/>
            <person name="Naranjo-Ortiz M."/>
            <person name="Looney B."/>
            <person name="Konkel Z."/>
            <person name="Slot J.C."/>
            <person name="Sakamoto Y."/>
            <person name="Steenwyk J.L."/>
            <person name="Rokas A."/>
            <person name="Carro J."/>
            <person name="Camarero S."/>
            <person name="Ferreira P."/>
            <person name="Molpeceres G."/>
            <person name="Ruiz-Duenas F.J."/>
            <person name="Serrano A."/>
            <person name="Henrissat B."/>
            <person name="Drula E."/>
            <person name="Hughes K.W."/>
            <person name="Mata J.L."/>
            <person name="Ishikawa N.K."/>
            <person name="Vargas-Isla R."/>
            <person name="Ushijima S."/>
            <person name="Smith C.A."/>
            <person name="Donoghue J."/>
            <person name="Ahrendt S."/>
            <person name="Andreopoulos W."/>
            <person name="He G."/>
            <person name="LaButti K."/>
            <person name="Lipzen A."/>
            <person name="Ng V."/>
            <person name="Riley R."/>
            <person name="Sandor L."/>
            <person name="Barry K."/>
            <person name="Martinez A.T."/>
            <person name="Xiao Y."/>
            <person name="Gibbons J.G."/>
            <person name="Terashima K."/>
            <person name="Grigoriev I.V."/>
            <person name="Hibbett D."/>
        </authorList>
    </citation>
    <scope>NUCLEOTIDE SEQUENCE [LARGE SCALE GENOMIC DNA]</scope>
    <source>
        <strain evidence="3 4">TFB7810</strain>
    </source>
</reference>
<feature type="region of interest" description="Disordered" evidence="1">
    <location>
        <begin position="503"/>
        <end position="553"/>
    </location>
</feature>